<dbReference type="Gene3D" id="3.40.50.150">
    <property type="entry name" value="Vaccinia Virus protein VP39"/>
    <property type="match status" value="1"/>
</dbReference>
<evidence type="ECO:0000313" key="2">
    <source>
        <dbReference type="EMBL" id="OHU76064.1"/>
    </source>
</evidence>
<protein>
    <submittedName>
        <fullName evidence="2">Helicase</fullName>
    </submittedName>
</protein>
<keyword evidence="2" id="KW-0347">Helicase</keyword>
<dbReference type="InterPro" id="IPR027417">
    <property type="entry name" value="P-loop_NTPase"/>
</dbReference>
<keyword evidence="3" id="KW-1185">Reference proteome</keyword>
<keyword evidence="2" id="KW-0067">ATP-binding</keyword>
<accession>A0A1S1LTG3</accession>
<dbReference type="PROSITE" id="PS51194">
    <property type="entry name" value="HELICASE_CTER"/>
    <property type="match status" value="1"/>
</dbReference>
<evidence type="ECO:0000313" key="3">
    <source>
        <dbReference type="Proteomes" id="UP000179441"/>
    </source>
</evidence>
<feature type="domain" description="Helicase C-terminal" evidence="1">
    <location>
        <begin position="1297"/>
        <end position="1463"/>
    </location>
</feature>
<dbReference type="InterPro" id="IPR052933">
    <property type="entry name" value="DNA_Protect_Modify"/>
</dbReference>
<organism evidence="2 3">
    <name type="scientific">Mycobacteroides chelonae</name>
    <name type="common">Mycobacterium chelonae</name>
    <dbReference type="NCBI Taxonomy" id="1774"/>
    <lineage>
        <taxon>Bacteria</taxon>
        <taxon>Bacillati</taxon>
        <taxon>Actinomycetota</taxon>
        <taxon>Actinomycetes</taxon>
        <taxon>Mycobacteriales</taxon>
        <taxon>Mycobacteriaceae</taxon>
        <taxon>Mycobacteroides</taxon>
    </lineage>
</organism>
<gene>
    <name evidence="2" type="ORF">BKG84_24520</name>
</gene>
<dbReference type="PRINTS" id="PR00507">
    <property type="entry name" value="N12N6MTFRASE"/>
</dbReference>
<sequence>MRHEDLEQPAEAVEGTATAAAAVDEVFGSPTDFPASTEVLVPSGAKARARANIAALETLAVLREVGRPATLAEQKILAAWSGWGAIPAVFDSRDESFGPERARLQELLSDIEYRRAEASILNAHYTDPALAAVIWQAVQRAGFSGGRVLEPGCGSGTFIAHAPDSAVMVGVENDPMTAGIAAALYPSAQIRSEGFEATRVPQDSFSAVIGNVPFGDFAVYDPAHNPDRHSIHNHFIIKSLALTAPGGYVAVLTSRYTMDAGSPKARRAMRELGDLVGAVRLPSRAFSRVAGTEVVTDLLVLRRREEDREPGASAWLETGDLEFMDSDSGDLFKLPFNKYFLDHPEYVLGTMKLGHGIHGSQTLQVDGDSGTALAEQLAGALTAIVDGAKTRGLGLAAQAQDLTVIDESVFDPGLVTELERRDEIPPYTLRYNQQTKSIDYWDRKRGWQPNKTPKSRIVETRQLIELRDVADSLMKAQRDGRTPADREQLRGHLNHLYDTYVAKYGLVNRFTWVYPKEPDQVAHDKKVAAAEARWRKSVGSAERPYRGPVPEELAEQWDHEGWEVAAPHKRRSHLDGGMRHDPGWTTIAALEYFDEDAGTATKATIFSTDQILSRTEQLSADTPEEAVAISMDRVQRVDMDVIAQLLNVPADDARELVEGLVYPSLDEPGTLIPAVSALSGNVREKYEAAVRAAEDNEVYRPYAAALRAAIPADRTAGEIKVRPGASWVSPQIHAQFARETFGIDRMTVEHVAGRWVVDLPKFQRDNALLTETWGLAREGADAASLFEDACNSRSTVFYNDEGQLQTEATFAAQGKTDKIVAEFQRWVFADEDRQNTLVAEYNRRFNSHVAPTYDGSHLPLPGLSNHYVPHYYQRNAVARIINEPTTLLDHTVGAGKSGSMFMAAMELRRLGLVRQPWLVVPGHILDQVGIEAKQWYPAANILLGSAATTAEGRRRLIAQSAASDWDLVIISQSAFTSISVDPSVRQSHIEGQLDNLRDQLESCESVRSKKTIERALKRAKEQLDKLSEQTGKDVGLRFEDTGCDYLLMDEAHSYKNKHRVCNIDELSCTTAAERAEDLSMKMSVLRRMRRDEARAAGIPEHKAVERVATFATGTPIANSLGELWVMQTYMRESLLRAAGVADLSDWGATFTDTHSTIEVNATGTKLRSVTRVGKYTNLLELLALTNAYTDVVTRDQVPVPLPKLIGGRRRVVSIKPSTETVDFITDLGWRADHLDPKAPEMDNVLKIANDGRNVSLDPRLAGLAAPEVTRAAVVADEIMRIHLAHADREYLDPNTGAPTDRTGALQIVFCDRGTPSKNPRQFTIYQAIKDELIERGMEPEQIRFIHEARNPAEVTQLRNQCNRGEISVLLGSTEKMGTGTNVQFRCAALHHVDVPWRPADLEQREGRIIRQGNQNENIEILCYVTESSYDTVMWQKVEAKALFIDQMRRNVVRDTEIEDLSGGDIGAAAAETKAIATGDPRYLRQVQLDDEVRRLAALERAFYDAARNRDIKVRSLESRIPQLIAAMEQLAPVAAQAAHMRASETAPEIRIGGARFEKSTETAVAVVTELDRIYYAARDEMSTKYKPTRITIAGQTVLAARSFGDGSLQVKLDVASEVKDIEHSKLMAARYEKEAGNPKSRGIARQLENIFTGLPEHSHTMQATHEHWQSELDDLLNNPPGPFEHAEELAEKQAELSALTLDLRLAAESAEAQAKAAAAEERLAARGRKPGWTLLLNPSPAVVREHGFESADEMRKAVRAMEQAAAQEYQVAQQQPVQETVHSEASASFDPVSRLRLEYTLLEDAAARPAGTPRLNVDHEGLDAVQAGAAAALGRSPYTLNVVTGQTDSTWPVLRTLNTAAREGKDTPGVYVVCLGADRLSEALAYGVSDSGYVFSELQGVPDGAWILVPDAERWPLLQMHEIADTARVLNAKLVLAGDLDNHVPGVFHALAAELPWTQEVSPARPRDTSAGAALFLDEHLGVVNNKIAGGEELDTTDELVRRLDIKRNELRQARVGEYERWRAMERRIAEVRERRRDRGNDGPDLSM</sequence>
<keyword evidence="2" id="KW-0547">Nucleotide-binding</keyword>
<dbReference type="Pfam" id="PF00271">
    <property type="entry name" value="Helicase_C"/>
    <property type="match status" value="1"/>
</dbReference>
<reference evidence="2 3" key="1">
    <citation type="submission" date="2016-10" db="EMBL/GenBank/DDBJ databases">
        <title>Evaluation of Human, Veterinary and Environmental Mycobacterium chelonae Isolates by Core Genome Phylogenomic Analysis, Targeted Gene Comparison, and Anti-microbial Susceptibility Patterns: A Tale of Mistaken Identities.</title>
        <authorList>
            <person name="Fogelson S.B."/>
            <person name="Camus A.C."/>
            <person name="Lorenz W."/>
            <person name="Vasireddy R."/>
            <person name="Vasireddy S."/>
            <person name="Smith T."/>
            <person name="Brown-Elliott B.A."/>
            <person name="Wallace R.J.Jr."/>
            <person name="Hasan N.A."/>
            <person name="Reischl U."/>
            <person name="Sanchez S."/>
        </authorList>
    </citation>
    <scope>NUCLEOTIDE SEQUENCE [LARGE SCALE GENOMIC DNA]</scope>
    <source>
        <strain evidence="2 3">15518</strain>
    </source>
</reference>
<dbReference type="EMBL" id="MLIS01000004">
    <property type="protein sequence ID" value="OHU76064.1"/>
    <property type="molecule type" value="Genomic_DNA"/>
</dbReference>
<dbReference type="InterPro" id="IPR029063">
    <property type="entry name" value="SAM-dependent_MTases_sf"/>
</dbReference>
<name>A0A1S1LTG3_MYCCH</name>
<evidence type="ECO:0000259" key="1">
    <source>
        <dbReference type="PROSITE" id="PS51194"/>
    </source>
</evidence>
<keyword evidence="2" id="KW-0378">Hydrolase</keyword>
<dbReference type="Proteomes" id="UP000179441">
    <property type="component" value="Unassembled WGS sequence"/>
</dbReference>
<dbReference type="SUPFAM" id="SSF52540">
    <property type="entry name" value="P-loop containing nucleoside triphosphate hydrolases"/>
    <property type="match status" value="2"/>
</dbReference>
<comment type="caution">
    <text evidence="2">The sequence shown here is derived from an EMBL/GenBank/DDBJ whole genome shotgun (WGS) entry which is preliminary data.</text>
</comment>
<dbReference type="PANTHER" id="PTHR41313:SF1">
    <property type="entry name" value="DNA METHYLASE ADENINE-SPECIFIC DOMAIN-CONTAINING PROTEIN"/>
    <property type="match status" value="1"/>
</dbReference>
<dbReference type="CDD" id="cd02440">
    <property type="entry name" value="AdoMet_MTases"/>
    <property type="match status" value="1"/>
</dbReference>
<dbReference type="PANTHER" id="PTHR41313">
    <property type="entry name" value="ADENINE-SPECIFIC METHYLTRANSFERASE"/>
    <property type="match status" value="1"/>
</dbReference>
<dbReference type="InterPro" id="IPR001650">
    <property type="entry name" value="Helicase_C-like"/>
</dbReference>
<dbReference type="RefSeq" id="WP_207549308.1">
    <property type="nucleotide sequence ID" value="NZ_MLIS01000004.1"/>
</dbReference>
<dbReference type="Gene3D" id="3.40.50.300">
    <property type="entry name" value="P-loop containing nucleotide triphosphate hydrolases"/>
    <property type="match status" value="2"/>
</dbReference>
<proteinExistence type="predicted"/>
<dbReference type="SUPFAM" id="SSF53335">
    <property type="entry name" value="S-adenosyl-L-methionine-dependent methyltransferases"/>
    <property type="match status" value="1"/>
</dbReference>
<dbReference type="GO" id="GO:0004386">
    <property type="term" value="F:helicase activity"/>
    <property type="evidence" value="ECO:0007669"/>
    <property type="project" value="UniProtKB-KW"/>
</dbReference>